<dbReference type="Proteomes" id="UP001050975">
    <property type="component" value="Unassembled WGS sequence"/>
</dbReference>
<dbReference type="Gene3D" id="1.10.101.10">
    <property type="entry name" value="PGBD-like superfamily/PGBD"/>
    <property type="match status" value="1"/>
</dbReference>
<organism evidence="2 3">
    <name type="scientific">Microseira wollei NIES-4236</name>
    <dbReference type="NCBI Taxonomy" id="2530354"/>
    <lineage>
        <taxon>Bacteria</taxon>
        <taxon>Bacillati</taxon>
        <taxon>Cyanobacteriota</taxon>
        <taxon>Cyanophyceae</taxon>
        <taxon>Oscillatoriophycideae</taxon>
        <taxon>Aerosakkonematales</taxon>
        <taxon>Aerosakkonemataceae</taxon>
        <taxon>Microseira</taxon>
    </lineage>
</organism>
<dbReference type="RefSeq" id="WP_226592583.1">
    <property type="nucleotide sequence ID" value="NZ_BLAY01000235.1"/>
</dbReference>
<dbReference type="InterPro" id="IPR036365">
    <property type="entry name" value="PGBD-like_sf"/>
</dbReference>
<dbReference type="AlphaFoldDB" id="A0AAV3XQY9"/>
<reference evidence="2" key="1">
    <citation type="submission" date="2019-10" db="EMBL/GenBank/DDBJ databases">
        <title>Draft genome sequece of Microseira wollei NIES-4236.</title>
        <authorList>
            <person name="Yamaguchi H."/>
            <person name="Suzuki S."/>
            <person name="Kawachi M."/>
        </authorList>
    </citation>
    <scope>NUCLEOTIDE SEQUENCE</scope>
    <source>
        <strain evidence="2">NIES-4236</strain>
    </source>
</reference>
<protein>
    <submittedName>
        <fullName evidence="2">Peptidoglycan-binding domain 1 protein</fullName>
    </submittedName>
</protein>
<feature type="domain" description="Peptidoglycan binding-like" evidence="1">
    <location>
        <begin position="22"/>
        <end position="76"/>
    </location>
</feature>
<gene>
    <name evidence="2" type="ORF">MiSe_84300</name>
</gene>
<dbReference type="Pfam" id="PF01471">
    <property type="entry name" value="PG_binding_1"/>
    <property type="match status" value="1"/>
</dbReference>
<evidence type="ECO:0000259" key="1">
    <source>
        <dbReference type="Pfam" id="PF01471"/>
    </source>
</evidence>
<dbReference type="EMBL" id="BLAY01000235">
    <property type="protein sequence ID" value="GET43605.1"/>
    <property type="molecule type" value="Genomic_DNA"/>
</dbReference>
<comment type="caution">
    <text evidence="2">The sequence shown here is derived from an EMBL/GenBank/DDBJ whole genome shotgun (WGS) entry which is preliminary data.</text>
</comment>
<dbReference type="InterPro" id="IPR036366">
    <property type="entry name" value="PGBDSf"/>
</dbReference>
<keyword evidence="3" id="KW-1185">Reference proteome</keyword>
<dbReference type="SUPFAM" id="SSF47090">
    <property type="entry name" value="PGBD-like"/>
    <property type="match status" value="1"/>
</dbReference>
<accession>A0AAV3XQY9</accession>
<sequence length="82" mass="8989">MQSVDQVEATRSLPTLRLGSKGDDVKYLQELLNYHGYTVTVDGIFGAKTEAAVKKFQKSRGLKVDGIVGQKTWNELLAESGC</sequence>
<evidence type="ECO:0000313" key="3">
    <source>
        <dbReference type="Proteomes" id="UP001050975"/>
    </source>
</evidence>
<dbReference type="InterPro" id="IPR002477">
    <property type="entry name" value="Peptidoglycan-bd-like"/>
</dbReference>
<proteinExistence type="predicted"/>
<evidence type="ECO:0000313" key="2">
    <source>
        <dbReference type="EMBL" id="GET43605.1"/>
    </source>
</evidence>
<name>A0AAV3XQY9_9CYAN</name>